<name>A0A847UF55_9EURY</name>
<evidence type="ECO:0000313" key="9">
    <source>
        <dbReference type="Proteomes" id="UP000608662"/>
    </source>
</evidence>
<dbReference type="EC" id="3.2.1.51" evidence="3"/>
<evidence type="ECO:0000259" key="7">
    <source>
        <dbReference type="Pfam" id="PF01120"/>
    </source>
</evidence>
<dbReference type="GO" id="GO:0005764">
    <property type="term" value="C:lysosome"/>
    <property type="evidence" value="ECO:0007669"/>
    <property type="project" value="TreeGrafter"/>
</dbReference>
<reference evidence="8" key="1">
    <citation type="submission" date="2019-12" db="EMBL/GenBank/DDBJ databases">
        <title>Whole-genome sequence of Halomicrobium mukohataei pws1.</title>
        <authorList>
            <person name="Verma D.K."/>
            <person name="Gopal K."/>
            <person name="Prasad E.S."/>
        </authorList>
    </citation>
    <scope>NUCLEOTIDE SEQUENCE</scope>
    <source>
        <strain evidence="8">Pws1</strain>
    </source>
</reference>
<comment type="similarity">
    <text evidence="2">Belongs to the glycosyl hydrolase 29 family.</text>
</comment>
<dbReference type="RefSeq" id="WP_170093879.1">
    <property type="nucleotide sequence ID" value="NZ_WOYG01000001.1"/>
</dbReference>
<dbReference type="PRINTS" id="PR00741">
    <property type="entry name" value="GLHYDRLASE29"/>
</dbReference>
<organism evidence="8 9">
    <name type="scientific">Halomicrobium mukohataei</name>
    <dbReference type="NCBI Taxonomy" id="57705"/>
    <lineage>
        <taxon>Archaea</taxon>
        <taxon>Methanobacteriati</taxon>
        <taxon>Methanobacteriota</taxon>
        <taxon>Stenosarchaea group</taxon>
        <taxon>Halobacteria</taxon>
        <taxon>Halobacteriales</taxon>
        <taxon>Haloarculaceae</taxon>
        <taxon>Halomicrobium</taxon>
    </lineage>
</organism>
<protein>
    <recommendedName>
        <fullName evidence="3">alpha-L-fucosidase</fullName>
        <ecNumber evidence="3">3.2.1.51</ecNumber>
    </recommendedName>
</protein>
<dbReference type="Proteomes" id="UP000608662">
    <property type="component" value="Unassembled WGS sequence"/>
</dbReference>
<keyword evidence="5" id="KW-0378">Hydrolase</keyword>
<dbReference type="Gene3D" id="3.20.20.80">
    <property type="entry name" value="Glycosidases"/>
    <property type="match status" value="1"/>
</dbReference>
<dbReference type="InterPro" id="IPR016286">
    <property type="entry name" value="FUC_metazoa-typ"/>
</dbReference>
<dbReference type="GO" id="GO:0006004">
    <property type="term" value="P:fucose metabolic process"/>
    <property type="evidence" value="ECO:0007669"/>
    <property type="project" value="InterPro"/>
</dbReference>
<gene>
    <name evidence="8" type="ORF">GOC74_09385</name>
</gene>
<comment type="caution">
    <text evidence="8">The sequence shown here is derived from an EMBL/GenBank/DDBJ whole genome shotgun (WGS) entry which is preliminary data.</text>
</comment>
<dbReference type="PANTHER" id="PTHR10030">
    <property type="entry name" value="ALPHA-L-FUCOSIDASE"/>
    <property type="match status" value="1"/>
</dbReference>
<dbReference type="InterPro" id="IPR017853">
    <property type="entry name" value="GH"/>
</dbReference>
<comment type="function">
    <text evidence="1">Alpha-L-fucosidase is responsible for hydrolyzing the alpha-1,6-linked fucose joined to the reducing-end N-acetylglucosamine of the carbohydrate moieties of glycoproteins.</text>
</comment>
<keyword evidence="6" id="KW-0326">Glycosidase</keyword>
<dbReference type="InterPro" id="IPR013780">
    <property type="entry name" value="Glyco_hydro_b"/>
</dbReference>
<dbReference type="SUPFAM" id="SSF51445">
    <property type="entry name" value="(Trans)glycosidases"/>
    <property type="match status" value="1"/>
</dbReference>
<dbReference type="InterPro" id="IPR057739">
    <property type="entry name" value="Glyco_hydro_29_N"/>
</dbReference>
<dbReference type="PANTHER" id="PTHR10030:SF37">
    <property type="entry name" value="ALPHA-L-FUCOSIDASE-RELATED"/>
    <property type="match status" value="1"/>
</dbReference>
<evidence type="ECO:0000256" key="2">
    <source>
        <dbReference type="ARBA" id="ARBA00007951"/>
    </source>
</evidence>
<dbReference type="GO" id="GO:0016139">
    <property type="term" value="P:glycoside catabolic process"/>
    <property type="evidence" value="ECO:0007669"/>
    <property type="project" value="TreeGrafter"/>
</dbReference>
<dbReference type="InterPro" id="IPR000933">
    <property type="entry name" value="Glyco_hydro_29"/>
</dbReference>
<dbReference type="Pfam" id="PF01120">
    <property type="entry name" value="Alpha_L_fucos"/>
    <property type="match status" value="1"/>
</dbReference>
<dbReference type="EMBL" id="WOYG01000001">
    <property type="protein sequence ID" value="NLV10140.1"/>
    <property type="molecule type" value="Genomic_DNA"/>
</dbReference>
<evidence type="ECO:0000256" key="3">
    <source>
        <dbReference type="ARBA" id="ARBA00012662"/>
    </source>
</evidence>
<evidence type="ECO:0000256" key="1">
    <source>
        <dbReference type="ARBA" id="ARBA00004071"/>
    </source>
</evidence>
<keyword evidence="4" id="KW-0732">Signal</keyword>
<dbReference type="Gene3D" id="2.60.40.1180">
    <property type="entry name" value="Golgi alpha-mannosidase II"/>
    <property type="match status" value="1"/>
</dbReference>
<proteinExistence type="inferred from homology"/>
<accession>A0A847UF55</accession>
<evidence type="ECO:0000256" key="4">
    <source>
        <dbReference type="ARBA" id="ARBA00022729"/>
    </source>
</evidence>
<sequence length="459" mass="51940">MVAYEPTWESLEQHELPDWFDDAKLGIFIHWGAYSVPAWAPVTDDGEVSESGYAEWYVRGMYDEDSDVYDYHRSTYGEQVEYTDFLEQWSADGWDPERWATFFDEEVGARYVVLTAEHHDGIQLWDSDVTDWTTVERGPNRDIVGELGAAVRDRDMKFAGSFHGLLNFFDPDNPGLFGHPDVDDEGHPGPEYVEFMNEKLTELIDETRPDLLWLDGNWKADTEAYGTKETVAYYYEQAAEEWDKEVAVNDRLGAGEEQTHGDFYTPEYETFDERQEHKWEATRGLGGSFGYNRNEPEDHYLTVEELVHSFVDIVSKNGNLLINVGPRADGTIPAVQKERLRGLGEWLAVNGEAIFGTTYWEQAEDSVASSTDVRYTWKDGTLYATLFDWAIGEQTLFEDGPDVTPASVSLLTASGKEPVDWKHEDGAVTIDFDANPPSDHPGVAYTLTLQDVANSASSS</sequence>
<dbReference type="GO" id="GO:0004560">
    <property type="term" value="F:alpha-L-fucosidase activity"/>
    <property type="evidence" value="ECO:0007669"/>
    <property type="project" value="InterPro"/>
</dbReference>
<dbReference type="PIRSF" id="PIRSF001092">
    <property type="entry name" value="Alpha-L-fucosidase"/>
    <property type="match status" value="1"/>
</dbReference>
<evidence type="ECO:0000256" key="5">
    <source>
        <dbReference type="ARBA" id="ARBA00022801"/>
    </source>
</evidence>
<dbReference type="OrthoDB" id="184874at2157"/>
<dbReference type="AlphaFoldDB" id="A0A847UF55"/>
<evidence type="ECO:0000256" key="6">
    <source>
        <dbReference type="ARBA" id="ARBA00023295"/>
    </source>
</evidence>
<evidence type="ECO:0000313" key="8">
    <source>
        <dbReference type="EMBL" id="NLV10140.1"/>
    </source>
</evidence>
<feature type="domain" description="Glycoside hydrolase family 29 N-terminal" evidence="7">
    <location>
        <begin position="3"/>
        <end position="352"/>
    </location>
</feature>
<dbReference type="SMART" id="SM00812">
    <property type="entry name" value="Alpha_L_fucos"/>
    <property type="match status" value="1"/>
</dbReference>